<comment type="caution">
    <text evidence="1">The sequence shown here is derived from an EMBL/GenBank/DDBJ whole genome shotgun (WGS) entry which is preliminary data.</text>
</comment>
<name>A0ABX0XPB2_9SPHN</name>
<evidence type="ECO:0000313" key="1">
    <source>
        <dbReference type="EMBL" id="NJC35048.1"/>
    </source>
</evidence>
<gene>
    <name evidence="1" type="ORF">GGR88_002562</name>
</gene>
<dbReference type="RefSeq" id="WP_167955567.1">
    <property type="nucleotide sequence ID" value="NZ_JAATJE010000002.1"/>
</dbReference>
<reference evidence="1 2" key="1">
    <citation type="submission" date="2020-03" db="EMBL/GenBank/DDBJ databases">
        <title>Genomic Encyclopedia of Type Strains, Phase IV (KMG-IV): sequencing the most valuable type-strain genomes for metagenomic binning, comparative biology and taxonomic classification.</title>
        <authorList>
            <person name="Goeker M."/>
        </authorList>
    </citation>
    <scope>NUCLEOTIDE SEQUENCE [LARGE SCALE GENOMIC DNA]</scope>
    <source>
        <strain evidence="1 2">DSM 27651</strain>
    </source>
</reference>
<protein>
    <submittedName>
        <fullName evidence="1">Uncharacterized protein</fullName>
    </submittedName>
</protein>
<organism evidence="1 2">
    <name type="scientific">Sphingomonas jejuensis</name>
    <dbReference type="NCBI Taxonomy" id="904715"/>
    <lineage>
        <taxon>Bacteria</taxon>
        <taxon>Pseudomonadati</taxon>
        <taxon>Pseudomonadota</taxon>
        <taxon>Alphaproteobacteria</taxon>
        <taxon>Sphingomonadales</taxon>
        <taxon>Sphingomonadaceae</taxon>
        <taxon>Sphingomonas</taxon>
    </lineage>
</organism>
<keyword evidence="2" id="KW-1185">Reference proteome</keyword>
<evidence type="ECO:0000313" key="2">
    <source>
        <dbReference type="Proteomes" id="UP000734218"/>
    </source>
</evidence>
<accession>A0ABX0XPB2</accession>
<proteinExistence type="predicted"/>
<sequence length="60" mass="6441">MTIFVEEAFASQLQALASSCQLNLSFDDDAGFGRVAFSGVKEDVMILAVGRPEGCRAHYA</sequence>
<dbReference type="Proteomes" id="UP000734218">
    <property type="component" value="Unassembled WGS sequence"/>
</dbReference>
<dbReference type="EMBL" id="JAATJE010000002">
    <property type="protein sequence ID" value="NJC35048.1"/>
    <property type="molecule type" value="Genomic_DNA"/>
</dbReference>